<feature type="compositionally biased region" description="Pro residues" evidence="1">
    <location>
        <begin position="18"/>
        <end position="29"/>
    </location>
</feature>
<organism evidence="2 3">
    <name type="scientific">Liparis tanakae</name>
    <name type="common">Tanaka's snailfish</name>
    <dbReference type="NCBI Taxonomy" id="230148"/>
    <lineage>
        <taxon>Eukaryota</taxon>
        <taxon>Metazoa</taxon>
        <taxon>Chordata</taxon>
        <taxon>Craniata</taxon>
        <taxon>Vertebrata</taxon>
        <taxon>Euteleostomi</taxon>
        <taxon>Actinopterygii</taxon>
        <taxon>Neopterygii</taxon>
        <taxon>Teleostei</taxon>
        <taxon>Neoteleostei</taxon>
        <taxon>Acanthomorphata</taxon>
        <taxon>Eupercaria</taxon>
        <taxon>Perciformes</taxon>
        <taxon>Cottioidei</taxon>
        <taxon>Cottales</taxon>
        <taxon>Liparidae</taxon>
        <taxon>Liparis</taxon>
    </lineage>
</organism>
<reference evidence="2 3" key="1">
    <citation type="submission" date="2019-03" db="EMBL/GenBank/DDBJ databases">
        <title>First draft genome of Liparis tanakae, snailfish: a comprehensive survey of snailfish specific genes.</title>
        <authorList>
            <person name="Kim W."/>
            <person name="Song I."/>
            <person name="Jeong J.-H."/>
            <person name="Kim D."/>
            <person name="Kim S."/>
            <person name="Ryu S."/>
            <person name="Song J.Y."/>
            <person name="Lee S.K."/>
        </authorList>
    </citation>
    <scope>NUCLEOTIDE SEQUENCE [LARGE SCALE GENOMIC DNA]</scope>
    <source>
        <tissue evidence="2">Muscle</tissue>
    </source>
</reference>
<feature type="region of interest" description="Disordered" evidence="1">
    <location>
        <begin position="1"/>
        <end position="53"/>
    </location>
</feature>
<dbReference type="Proteomes" id="UP000314294">
    <property type="component" value="Unassembled WGS sequence"/>
</dbReference>
<name>A0A4Z2EQF5_9TELE</name>
<sequence length="113" mass="12253">MGRNRREGWDASLTRAVPRPPCRCRPPAAPRSAVIDSENAASPPQGSRPLAAPPRRYVAVQGDAVALVEQVLQGVDALDAQRALQAVLQVRVVEDDVEAEHLGPHRHRLARST</sequence>
<gene>
    <name evidence="2" type="ORF">EYF80_058779</name>
</gene>
<dbReference type="AlphaFoldDB" id="A0A4Z2EQF5"/>
<evidence type="ECO:0000313" key="2">
    <source>
        <dbReference type="EMBL" id="TNN31068.1"/>
    </source>
</evidence>
<protein>
    <submittedName>
        <fullName evidence="2">Uncharacterized protein</fullName>
    </submittedName>
</protein>
<evidence type="ECO:0000313" key="3">
    <source>
        <dbReference type="Proteomes" id="UP000314294"/>
    </source>
</evidence>
<evidence type="ECO:0000256" key="1">
    <source>
        <dbReference type="SAM" id="MobiDB-lite"/>
    </source>
</evidence>
<comment type="caution">
    <text evidence="2">The sequence shown here is derived from an EMBL/GenBank/DDBJ whole genome shotgun (WGS) entry which is preliminary data.</text>
</comment>
<keyword evidence="3" id="KW-1185">Reference proteome</keyword>
<dbReference type="EMBL" id="SRLO01003841">
    <property type="protein sequence ID" value="TNN31068.1"/>
    <property type="molecule type" value="Genomic_DNA"/>
</dbReference>
<accession>A0A4Z2EQF5</accession>
<proteinExistence type="predicted"/>